<sequence>MDNPRVCHRWTPNTISSVNSFSGTITGDIGSSFSVPKISDGLSLQTLFADCDSQCLETAVTHGINVLDRLREPLSQLSDVDKSQWLQPLEYLQKQAVRPKIIIGVVGNTGAGKSSIINAVLDEERLVPTNCMRACTAVVTEISYNYEETPYRAEVEFITANDWAKELRILFDDLLDGKGNISQDTDAGIAYAKIKSVYPNYTKNQLENSTVSELIEHPNVKKVLGRIKSVVETNPKTFYRNLQTYVDSREKFTGEKDATENPPLDMEVWPLIKVVRVYVKATALSTGMVIVDLPGVHDSNPARAEVSRSYIKQCTSLWIVAPITRAVDDKAAKCLLGGTFKRQLKMDGGLNSVTFICSKTDEISLLECQDCLGLEKRMSALRDNADEHSEKKHGNRQYLERLQKAMSECAAVADEIDEQIEMWETLKEEIADGKAAYAPSRPKKRKRVRNGNISRTLLNRARPWDYILNDYRADGDTGYEVDEHQGQSPTYSRPLTAGEVDRRLLELRARKKENRHHRQDLKIETETLLRQISDIEIVIAHIQAELNGLAISGRNEYARCAIRRDFATGIKELNQELAEETDSSSFNPDADDRDYEEVARSLPVFCVSSRAYQKLQGRLEMEPTIPGFQALEDTEVPQLQAHCKKLTEAIRDANSRCFLNNLDQLLNSLRLTISADGNQTSDEEKTIWASTIETHYKVLYVDLEELILDMCQRFRNTIQCNIFTVYEDAVEAAANKADETVKRWGGRVNYDNRAAGGFFWSTYKAICRRGGVYTNAEGTHDWNAELTEPVLKVVASGWERTFSRRAQSLFLSTASEGARLLQSFHDSIHHTDSQTTNRLGNHLLPQQLRVYQQLLKGLCLEDLTMVTRRSKEISWMFQLVVAEKIKPAYANCTVLSGPGSFDQMKEVMSCFVNQAKSTMFHRSIETVRKALDELVRSLEESMMIKVGEMLISVKRDYTSTLGGNQSTASKCLFRSILNIITDSESYFRRLANIELEGNVTTVDTEFFSISSHFSSSSPNYCPLSPNFGPTSVSFNSRSPTYNPTSPAIGNSRQHSHSPKYSHKSPVRSPTRSEISDFTIDVGSNEERQLALPSEAETARFGLLRSLFNQPIYDEELREIYQIGDRIISDTAFVLNDLKGWLWKDFQQHGTLLPSCHNLSSARISTSMLRFLIETNNDRQRKSIYRRLARVLFFIFVKNHVEQLEKREANGEFIDRHHQNLITITHKTILQEVGDLSVNGKELAQKQISDSKSYGKRWWKLGSGIGIIAILAGGPDVAKYMESRCFSNSSLELLVNYMRNAYRNAIAHFHSLDAVIQPLLAKASLTTNHIIGWTGKINPLHLQFIVPPERAEWVDTQTMMDSATSSLLCYFEHYD</sequence>
<feature type="coiled-coil region" evidence="1">
    <location>
        <begin position="371"/>
        <end position="419"/>
    </location>
</feature>
<dbReference type="RefSeq" id="XP_035348696.1">
    <property type="nucleotide sequence ID" value="XM_035492803.1"/>
</dbReference>
<dbReference type="Proteomes" id="UP000509510">
    <property type="component" value="Chromosome V"/>
</dbReference>
<feature type="domain" description="DUF7605" evidence="4">
    <location>
        <begin position="742"/>
        <end position="913"/>
    </location>
</feature>
<feature type="domain" description="Dynamin N-terminal" evidence="3">
    <location>
        <begin position="103"/>
        <end position="328"/>
    </location>
</feature>
<dbReference type="Pfam" id="PF00350">
    <property type="entry name" value="Dynamin_N"/>
    <property type="match status" value="1"/>
</dbReference>
<dbReference type="SUPFAM" id="SSF52540">
    <property type="entry name" value="P-loop containing nucleoside triphosphate hydrolases"/>
    <property type="match status" value="1"/>
</dbReference>
<dbReference type="InterPro" id="IPR045063">
    <property type="entry name" value="Dynamin_N"/>
</dbReference>
<evidence type="ECO:0000256" key="2">
    <source>
        <dbReference type="SAM" id="MobiDB-lite"/>
    </source>
</evidence>
<dbReference type="InterPro" id="IPR056024">
    <property type="entry name" value="DUF7605"/>
</dbReference>
<accession>A0A7H8R807</accession>
<gene>
    <name evidence="5" type="ORF">TRUGW13939_09683</name>
</gene>
<evidence type="ECO:0000259" key="3">
    <source>
        <dbReference type="Pfam" id="PF00350"/>
    </source>
</evidence>
<organism evidence="5 6">
    <name type="scientific">Talaromyces rugulosus</name>
    <name type="common">Penicillium rugulosum</name>
    <dbReference type="NCBI Taxonomy" id="121627"/>
    <lineage>
        <taxon>Eukaryota</taxon>
        <taxon>Fungi</taxon>
        <taxon>Dikarya</taxon>
        <taxon>Ascomycota</taxon>
        <taxon>Pezizomycotina</taxon>
        <taxon>Eurotiomycetes</taxon>
        <taxon>Eurotiomycetidae</taxon>
        <taxon>Eurotiales</taxon>
        <taxon>Trichocomaceae</taxon>
        <taxon>Talaromyces</taxon>
        <taxon>Talaromyces sect. Islandici</taxon>
    </lineage>
</organism>
<evidence type="ECO:0000259" key="4">
    <source>
        <dbReference type="Pfam" id="PF24564"/>
    </source>
</evidence>
<dbReference type="GeneID" id="55997166"/>
<dbReference type="InterPro" id="IPR027417">
    <property type="entry name" value="P-loop_NTPase"/>
</dbReference>
<keyword evidence="6" id="KW-1185">Reference proteome</keyword>
<evidence type="ECO:0000256" key="1">
    <source>
        <dbReference type="SAM" id="Coils"/>
    </source>
</evidence>
<dbReference type="EMBL" id="CP055902">
    <property type="protein sequence ID" value="QKX62522.1"/>
    <property type="molecule type" value="Genomic_DNA"/>
</dbReference>
<keyword evidence="1" id="KW-0175">Coiled coil</keyword>
<dbReference type="Pfam" id="PF24564">
    <property type="entry name" value="DUF7605"/>
    <property type="match status" value="1"/>
</dbReference>
<proteinExistence type="predicted"/>
<evidence type="ECO:0000313" key="6">
    <source>
        <dbReference type="Proteomes" id="UP000509510"/>
    </source>
</evidence>
<dbReference type="KEGG" id="trg:TRUGW13939_09683"/>
<dbReference type="PANTHER" id="PTHR36681:SF3">
    <property type="entry name" value="NUCLEAR GTPASE, GERMINAL CENTER-ASSOCIATED, TANDEM DUPLICATE 3"/>
    <property type="match status" value="1"/>
</dbReference>
<dbReference type="Gene3D" id="3.40.50.300">
    <property type="entry name" value="P-loop containing nucleotide triphosphate hydrolases"/>
    <property type="match status" value="1"/>
</dbReference>
<feature type="compositionally biased region" description="Polar residues" evidence="2">
    <location>
        <begin position="1034"/>
        <end position="1052"/>
    </location>
</feature>
<evidence type="ECO:0000313" key="5">
    <source>
        <dbReference type="EMBL" id="QKX62522.1"/>
    </source>
</evidence>
<dbReference type="PANTHER" id="PTHR36681">
    <property type="entry name" value="NUCLEAR GTPASE, GERMINAL CENTER-ASSOCIATED, TANDEM DUPLICATE 3"/>
    <property type="match status" value="1"/>
</dbReference>
<name>A0A7H8R807_TALRU</name>
<feature type="region of interest" description="Disordered" evidence="2">
    <location>
        <begin position="1034"/>
        <end position="1073"/>
    </location>
</feature>
<dbReference type="OrthoDB" id="3598281at2759"/>
<evidence type="ECO:0008006" key="7">
    <source>
        <dbReference type="Google" id="ProtNLM"/>
    </source>
</evidence>
<protein>
    <recommendedName>
        <fullName evidence="7">G domain-containing protein</fullName>
    </recommendedName>
</protein>
<reference evidence="6" key="1">
    <citation type="submission" date="2020-06" db="EMBL/GenBank/DDBJ databases">
        <title>A chromosome-scale genome assembly of Talaromyces rugulosus W13939.</title>
        <authorList>
            <person name="Wang B."/>
            <person name="Guo L."/>
            <person name="Ye K."/>
            <person name="Wang L."/>
        </authorList>
    </citation>
    <scope>NUCLEOTIDE SEQUENCE [LARGE SCALE GENOMIC DNA]</scope>
    <source>
        <strain evidence="6">W13939</strain>
    </source>
</reference>
<feature type="compositionally biased region" description="Basic residues" evidence="2">
    <location>
        <begin position="1053"/>
        <end position="1065"/>
    </location>
</feature>